<protein>
    <recommendedName>
        <fullName evidence="1">UDP-N-acetylglucosamine 2-epimerase domain-containing protein</fullName>
    </recommendedName>
</protein>
<dbReference type="EMBL" id="UINC01019092">
    <property type="protein sequence ID" value="SVA80670.1"/>
    <property type="molecule type" value="Genomic_DNA"/>
</dbReference>
<evidence type="ECO:0000259" key="1">
    <source>
        <dbReference type="Pfam" id="PF02350"/>
    </source>
</evidence>
<dbReference type="PANTHER" id="PTHR43174">
    <property type="entry name" value="UDP-N-ACETYLGLUCOSAMINE 2-EPIMERASE"/>
    <property type="match status" value="1"/>
</dbReference>
<gene>
    <name evidence="2" type="ORF">METZ01_LOCUS133524</name>
</gene>
<organism evidence="2">
    <name type="scientific">marine metagenome</name>
    <dbReference type="NCBI Taxonomy" id="408172"/>
    <lineage>
        <taxon>unclassified sequences</taxon>
        <taxon>metagenomes</taxon>
        <taxon>ecological metagenomes</taxon>
    </lineage>
</organism>
<dbReference type="AlphaFoldDB" id="A0A381YUP8"/>
<dbReference type="InterPro" id="IPR029767">
    <property type="entry name" value="WecB-like"/>
</dbReference>
<dbReference type="PANTHER" id="PTHR43174:SF1">
    <property type="entry name" value="UDP-N-ACETYLGLUCOSAMINE 2-EPIMERASE"/>
    <property type="match status" value="1"/>
</dbReference>
<dbReference type="Gene3D" id="3.40.50.2000">
    <property type="entry name" value="Glycogen Phosphorylase B"/>
    <property type="match status" value="2"/>
</dbReference>
<dbReference type="InterPro" id="IPR003331">
    <property type="entry name" value="UDP_GlcNAc_Epimerase_2_dom"/>
</dbReference>
<feature type="domain" description="UDP-N-acetylglucosamine 2-epimerase" evidence="1">
    <location>
        <begin position="1"/>
        <end position="197"/>
    </location>
</feature>
<dbReference type="SUPFAM" id="SSF53756">
    <property type="entry name" value="UDP-Glycosyltransferase/glycogen phosphorylase"/>
    <property type="match status" value="1"/>
</dbReference>
<feature type="non-terminal residue" evidence="2">
    <location>
        <position position="1"/>
    </location>
</feature>
<sequence>SFNYFKPFPEEITRVFSAKAGLIDIFFCQNEKATLNVAPYKKTAFCTHYNTMLDSLRLAKKVSLKKTIAEASGEFAIASLHRFETISKKEKLEQVVNELIKISKQIKILFILHPPTRVALKKSYLYDLLEKESACQLLPRLGFFEFNHLLRKAKFIMTDGGSNQEECSYLGTPCLLFRNETERTEGLNTNVVLSKFNSAIIDDFVANYSKYRRAPVSENVSPSHFIVDQLKEFI</sequence>
<accession>A0A381YUP8</accession>
<dbReference type="Pfam" id="PF02350">
    <property type="entry name" value="Epimerase_2"/>
    <property type="match status" value="1"/>
</dbReference>
<reference evidence="2" key="1">
    <citation type="submission" date="2018-05" db="EMBL/GenBank/DDBJ databases">
        <authorList>
            <person name="Lanie J.A."/>
            <person name="Ng W.-L."/>
            <person name="Kazmierczak K.M."/>
            <person name="Andrzejewski T.M."/>
            <person name="Davidsen T.M."/>
            <person name="Wayne K.J."/>
            <person name="Tettelin H."/>
            <person name="Glass J.I."/>
            <person name="Rusch D."/>
            <person name="Podicherti R."/>
            <person name="Tsui H.-C.T."/>
            <person name="Winkler M.E."/>
        </authorList>
    </citation>
    <scope>NUCLEOTIDE SEQUENCE</scope>
</reference>
<proteinExistence type="predicted"/>
<name>A0A381YUP8_9ZZZZ</name>
<evidence type="ECO:0000313" key="2">
    <source>
        <dbReference type="EMBL" id="SVA80670.1"/>
    </source>
</evidence>